<proteinExistence type="predicted"/>
<feature type="transmembrane region" description="Helical" evidence="1">
    <location>
        <begin position="227"/>
        <end position="246"/>
    </location>
</feature>
<feature type="transmembrane region" description="Helical" evidence="1">
    <location>
        <begin position="37"/>
        <end position="61"/>
    </location>
</feature>
<feature type="transmembrane region" description="Helical" evidence="1">
    <location>
        <begin position="335"/>
        <end position="352"/>
    </location>
</feature>
<feature type="transmembrane region" description="Helical" evidence="1">
    <location>
        <begin position="195"/>
        <end position="215"/>
    </location>
</feature>
<accession>A0A0G1CWY0</accession>
<sequence length="487" mass="55231">MLIVIAALFRLWRISELTEFLGDQGRTGMVIYDAWKTGILPLAGPTVLSGQHLGPFFYYLIGPAFILGRFNPIVPSVFIALLGVASVGLLFVLGKRLFGFWIGWGIALLYAVAAYLIPADRTIWEPTVIPFFVLLYTLCVYELVEKRNYWSLLAMGILVGILVQLHYPMVFFIGLSSLLYVILFFRKGSSKKTLFVWLLAGIGGFVFVFFPFLLYEAQHGWVDIREIVFILAFGGSGGQASLSYAARILDASSKIFGYLAPGATRWFIVFLQLFVVVAAIWRRTFWSLFFAGWYALGIVTIAMYRGVVFDHYLFFLLPVAYLLLGQSIWSLRRLFPMPFMLGFMSFLVIINVQKTDLFLPVGNNDISRVRNMANEILMSAKNQPFSFTLIHSRSFSDLHYRYFFKLAGIEPRPITDAAYGTLFLVCDQFPCPSKGEMMQKRQIQAMCFEPHCKGTYPTIDLSSWKLTAALYAPDGRIFMYTSSGVKR</sequence>
<evidence type="ECO:0000313" key="2">
    <source>
        <dbReference type="EMBL" id="KKS90255.1"/>
    </source>
</evidence>
<feature type="transmembrane region" description="Helical" evidence="1">
    <location>
        <begin position="73"/>
        <end position="92"/>
    </location>
</feature>
<comment type="caution">
    <text evidence="2">The sequence shown here is derived from an EMBL/GenBank/DDBJ whole genome shotgun (WGS) entry which is preliminary data.</text>
</comment>
<name>A0A0G1CWY0_9BACT</name>
<keyword evidence="1" id="KW-0472">Membrane</keyword>
<keyword evidence="1" id="KW-1133">Transmembrane helix</keyword>
<feature type="transmembrane region" description="Helical" evidence="1">
    <location>
        <begin position="98"/>
        <end position="117"/>
    </location>
</feature>
<evidence type="ECO:0000256" key="1">
    <source>
        <dbReference type="SAM" id="Phobius"/>
    </source>
</evidence>
<feature type="transmembrane region" description="Helical" evidence="1">
    <location>
        <begin position="258"/>
        <end position="280"/>
    </location>
</feature>
<feature type="transmembrane region" description="Helical" evidence="1">
    <location>
        <begin position="124"/>
        <end position="144"/>
    </location>
</feature>
<protein>
    <submittedName>
        <fullName evidence="2">Uncharacterized protein</fullName>
    </submittedName>
</protein>
<reference evidence="2 3" key="1">
    <citation type="journal article" date="2015" name="Nature">
        <title>rRNA introns, odd ribosomes, and small enigmatic genomes across a large radiation of phyla.</title>
        <authorList>
            <person name="Brown C.T."/>
            <person name="Hug L.A."/>
            <person name="Thomas B.C."/>
            <person name="Sharon I."/>
            <person name="Castelle C.J."/>
            <person name="Singh A."/>
            <person name="Wilkins M.J."/>
            <person name="Williams K.H."/>
            <person name="Banfield J.F."/>
        </authorList>
    </citation>
    <scope>NUCLEOTIDE SEQUENCE [LARGE SCALE GENOMIC DNA]</scope>
</reference>
<dbReference type="EMBL" id="LCFI01000006">
    <property type="protein sequence ID" value="KKS90255.1"/>
    <property type="molecule type" value="Genomic_DNA"/>
</dbReference>
<dbReference type="Proteomes" id="UP000034669">
    <property type="component" value="Unassembled WGS sequence"/>
</dbReference>
<gene>
    <name evidence="2" type="ORF">UV66_C0006G0008</name>
</gene>
<dbReference type="AlphaFoldDB" id="A0A0G1CWY0"/>
<feature type="transmembrane region" description="Helical" evidence="1">
    <location>
        <begin position="150"/>
        <end position="183"/>
    </location>
</feature>
<keyword evidence="1" id="KW-0812">Transmembrane</keyword>
<organism evidence="2 3">
    <name type="scientific">Candidatus Woesebacteria bacterium GW2011_GWA1_43_12</name>
    <dbReference type="NCBI Taxonomy" id="1618557"/>
    <lineage>
        <taxon>Bacteria</taxon>
        <taxon>Candidatus Woeseibacteriota</taxon>
    </lineage>
</organism>
<evidence type="ECO:0000313" key="3">
    <source>
        <dbReference type="Proteomes" id="UP000034669"/>
    </source>
</evidence>
<feature type="transmembrane region" description="Helical" evidence="1">
    <location>
        <begin position="286"/>
        <end position="304"/>
    </location>
</feature>